<dbReference type="Proteomes" id="UP001300012">
    <property type="component" value="Unassembled WGS sequence"/>
</dbReference>
<comment type="caution">
    <text evidence="2">The sequence shown here is derived from an EMBL/GenBank/DDBJ whole genome shotgun (WGS) entry which is preliminary data.</text>
</comment>
<keyword evidence="3" id="KW-1185">Reference proteome</keyword>
<dbReference type="CDD" id="cd01651">
    <property type="entry name" value="RT_G2_intron"/>
    <property type="match status" value="1"/>
</dbReference>
<evidence type="ECO:0000313" key="2">
    <source>
        <dbReference type="EMBL" id="MCR8636977.1"/>
    </source>
</evidence>
<reference evidence="2 3" key="1">
    <citation type="submission" date="2022-08" db="EMBL/GenBank/DDBJ databases">
        <title>Paenibacillus endoradicis sp. nov., Paenibacillus radicibacter sp. nov and Paenibacillus pararadicis sp. nov., three cold-adapted plant growth-promoting bacteria isolated from root of Larix gmelinii in Great Khingan.</title>
        <authorList>
            <person name="Xue H."/>
        </authorList>
    </citation>
    <scope>NUCLEOTIDE SEQUENCE [LARGE SCALE GENOMIC DNA]</scope>
    <source>
        <strain evidence="2 3">N5-1-1-5</strain>
    </source>
</reference>
<sequence>MQTKLARIAELARSDRKLRFTSLAHLLDKQALWDCHLEMPGDKATGVDGMTKAKYEEKLESNLDDLVARLKRKGYRPQPSRRTYIPKDEKSVRPLGIPAHEDKIVQKGMSKILNAIYEQDFLDCSYGFRPKRGQHMALQALDKILMKEPVQYVVDADIRGFFNYVDHT</sequence>
<gene>
    <name evidence="2" type="ORF">NV381_38145</name>
</gene>
<feature type="non-terminal residue" evidence="2">
    <location>
        <position position="168"/>
    </location>
</feature>
<dbReference type="PANTHER" id="PTHR34047:SF8">
    <property type="entry name" value="PROTEIN YKFC"/>
    <property type="match status" value="1"/>
</dbReference>
<keyword evidence="2" id="KW-0695">RNA-directed DNA polymerase</keyword>
<protein>
    <submittedName>
        <fullName evidence="2">Reverse transcriptase domain-containing protein</fullName>
    </submittedName>
</protein>
<dbReference type="EMBL" id="JANQBD010000078">
    <property type="protein sequence ID" value="MCR8636977.1"/>
    <property type="molecule type" value="Genomic_DNA"/>
</dbReference>
<dbReference type="RefSeq" id="WP_258218462.1">
    <property type="nucleotide sequence ID" value="NZ_JANQBD010000078.1"/>
</dbReference>
<dbReference type="InterPro" id="IPR000477">
    <property type="entry name" value="RT_dom"/>
</dbReference>
<name>A0ABT1YVL3_9BACL</name>
<dbReference type="SUPFAM" id="SSF56672">
    <property type="entry name" value="DNA/RNA polymerases"/>
    <property type="match status" value="1"/>
</dbReference>
<feature type="domain" description="Reverse transcriptase" evidence="1">
    <location>
        <begin position="85"/>
        <end position="167"/>
    </location>
</feature>
<accession>A0ABT1YVL3</accession>
<evidence type="ECO:0000259" key="1">
    <source>
        <dbReference type="Pfam" id="PF00078"/>
    </source>
</evidence>
<dbReference type="InterPro" id="IPR051083">
    <property type="entry name" value="GrpII_Intron_Splice-Mob/Def"/>
</dbReference>
<evidence type="ECO:0000313" key="3">
    <source>
        <dbReference type="Proteomes" id="UP001300012"/>
    </source>
</evidence>
<dbReference type="PANTHER" id="PTHR34047">
    <property type="entry name" value="NUCLEAR INTRON MATURASE 1, MITOCHONDRIAL-RELATED"/>
    <property type="match status" value="1"/>
</dbReference>
<organism evidence="2 3">
    <name type="scientific">Paenibacillus radicis</name>
    <name type="common">ex Xue et al. 2023</name>
    <dbReference type="NCBI Taxonomy" id="2972489"/>
    <lineage>
        <taxon>Bacteria</taxon>
        <taxon>Bacillati</taxon>
        <taxon>Bacillota</taxon>
        <taxon>Bacilli</taxon>
        <taxon>Bacillales</taxon>
        <taxon>Paenibacillaceae</taxon>
        <taxon>Paenibacillus</taxon>
    </lineage>
</organism>
<dbReference type="Pfam" id="PF00078">
    <property type="entry name" value="RVT_1"/>
    <property type="match status" value="1"/>
</dbReference>
<dbReference type="GO" id="GO:0003964">
    <property type="term" value="F:RNA-directed DNA polymerase activity"/>
    <property type="evidence" value="ECO:0007669"/>
    <property type="project" value="UniProtKB-KW"/>
</dbReference>
<dbReference type="InterPro" id="IPR043502">
    <property type="entry name" value="DNA/RNA_pol_sf"/>
</dbReference>
<proteinExistence type="predicted"/>
<keyword evidence="2" id="KW-0808">Transferase</keyword>
<keyword evidence="2" id="KW-0548">Nucleotidyltransferase</keyword>